<dbReference type="SUPFAM" id="SSF52540">
    <property type="entry name" value="P-loop containing nucleoside triphosphate hydrolases"/>
    <property type="match status" value="1"/>
</dbReference>
<sequence length="224" mass="25064">MDQIPSKEWPELPRYHELFNELRRQYMRLSPTPLFVAVDGRSGSGKTTLAHTLAADFQKIGVSTTIFEVEEWAAGWYDLAGAVQRVSMLVHALRNASNLTDTDNTGDASDTSNTASVDNSGTGNFPITHDVTTSRWDWEANAWRPAELVAPASLYLVTGCGSGATGCDFTVWIDADARVRQQRVQERDAYDWSEYWQVWADQETEIYQRFNVAQNADVCISTDA</sequence>
<dbReference type="InterPro" id="IPR027417">
    <property type="entry name" value="P-loop_NTPase"/>
</dbReference>
<evidence type="ECO:0000313" key="3">
    <source>
        <dbReference type="Proteomes" id="UP000293036"/>
    </source>
</evidence>
<dbReference type="Gene3D" id="3.40.50.300">
    <property type="entry name" value="P-loop containing nucleotide triphosphate hydrolases"/>
    <property type="match status" value="1"/>
</dbReference>
<dbReference type="OrthoDB" id="3237545at2"/>
<proteinExistence type="predicted"/>
<evidence type="ECO:0000256" key="1">
    <source>
        <dbReference type="SAM" id="MobiDB-lite"/>
    </source>
</evidence>
<reference evidence="2 3" key="1">
    <citation type="submission" date="2019-02" db="EMBL/GenBank/DDBJ databases">
        <title>Arcanobacterium bovis sp. nov., isolated from the milk of a cow with mastitis.</title>
        <authorList>
            <person name="Sammra O."/>
            <person name="Foster G."/>
            <person name="Hassan A."/>
            <person name="Alssahen M."/>
            <person name="Laemmler C."/>
            <person name="Borowiak M."/>
            <person name="Malorny B."/>
            <person name="Abdulmawjood A."/>
        </authorList>
    </citation>
    <scope>NUCLEOTIDE SEQUENCE [LARGE SCALE GENOMIC DNA]</scope>
    <source>
        <strain evidence="2 3">C605018/01/1</strain>
    </source>
</reference>
<protein>
    <recommendedName>
        <fullName evidence="4">Uridine kinase</fullName>
    </recommendedName>
</protein>
<dbReference type="RefSeq" id="WP_131282452.1">
    <property type="nucleotide sequence ID" value="NZ_JBHSLR010000003.1"/>
</dbReference>
<dbReference type="EMBL" id="SJDT01000010">
    <property type="protein sequence ID" value="TBW20744.1"/>
    <property type="molecule type" value="Genomic_DNA"/>
</dbReference>
<organism evidence="2 3">
    <name type="scientific">Arcanobacterium bovis</name>
    <dbReference type="NCBI Taxonomy" id="2529275"/>
    <lineage>
        <taxon>Bacteria</taxon>
        <taxon>Bacillati</taxon>
        <taxon>Actinomycetota</taxon>
        <taxon>Actinomycetes</taxon>
        <taxon>Actinomycetales</taxon>
        <taxon>Actinomycetaceae</taxon>
        <taxon>Arcanobacterium</taxon>
    </lineage>
</organism>
<accession>A0A4Q9V0B6</accession>
<feature type="region of interest" description="Disordered" evidence="1">
    <location>
        <begin position="99"/>
        <end position="124"/>
    </location>
</feature>
<gene>
    <name evidence="2" type="ORF">EZJ44_08355</name>
</gene>
<name>A0A4Q9V0B6_9ACTO</name>
<keyword evidence="3" id="KW-1185">Reference proteome</keyword>
<dbReference type="Proteomes" id="UP000293036">
    <property type="component" value="Unassembled WGS sequence"/>
</dbReference>
<evidence type="ECO:0000313" key="2">
    <source>
        <dbReference type="EMBL" id="TBW20744.1"/>
    </source>
</evidence>
<dbReference type="AlphaFoldDB" id="A0A4Q9V0B6"/>
<comment type="caution">
    <text evidence="2">The sequence shown here is derived from an EMBL/GenBank/DDBJ whole genome shotgun (WGS) entry which is preliminary data.</text>
</comment>
<evidence type="ECO:0008006" key="4">
    <source>
        <dbReference type="Google" id="ProtNLM"/>
    </source>
</evidence>